<organism evidence="5 6">
    <name type="scientific">Apiospora rasikravindrae</name>
    <dbReference type="NCBI Taxonomy" id="990691"/>
    <lineage>
        <taxon>Eukaryota</taxon>
        <taxon>Fungi</taxon>
        <taxon>Dikarya</taxon>
        <taxon>Ascomycota</taxon>
        <taxon>Pezizomycotina</taxon>
        <taxon>Sordariomycetes</taxon>
        <taxon>Xylariomycetidae</taxon>
        <taxon>Amphisphaeriales</taxon>
        <taxon>Apiosporaceae</taxon>
        <taxon>Apiospora</taxon>
    </lineage>
</organism>
<dbReference type="SMART" id="SM00487">
    <property type="entry name" value="DEXDc"/>
    <property type="match status" value="1"/>
</dbReference>
<sequence length="1661" mass="186192">MAVPFDSRTGGDDDLVAAWFDSLSPLKVDIVGDFVGKELFAIIGEALLVHCILQDQVDFQVGFQVLHAVHAVEITLSRMKERGCIFHVLWFDSYRDLCVPPMVSDEVASKYLLTRAILIKHLSFEQDPLSFQFMSTKCDKFEVHRKANPLQFVMCSNGRVAGAGRSVSSVGCRVHLHQSLGYRMASLGYRVAFLDNIEIRSSKVFTSVVNPHRDLKPLEDEQALKPQEISVKNDSVAALPEISTERELTTREIISISSLGNTLSSLPEVTDVAMEHAAVLLIQLTILRYREISRRALPELKLDLGTQHHDIMTKFYQTACITLENWDTNKWPSAKWDAFDFFDGRVFAHVRQCFSALDLSSQIYQEVQLLARVLYRLSGVDVSSYIHGQPRTHRQASVSAALQSSLCSGRPITSSAPDVATSGDQLGHVLPFSHPVLDQHLSNVVLVTRDEIEQPARVFSDLTHWHNHTKPIDPKHIPKAPDRWTLKRNQRHMANVIAYSASLTGASGKIINPEIIVVSKTASSVAKEALNAGGKAKQKPKSGKDRALEAAAALKMGKIHLKNQNVNSFWKTRCIEFQKEGSLAKRYIAVGKFLSGLSPEQLNLVGSEVLLFLCSLLVEMQGSKGMPSLHRSNILGMLWSRLGELQRLPVTAAVAEQVAGLSQALQTPMSNLDSSLSKRGLPFQFSSKEVRLPDPKRARQFQLNFCGPFMDRSFDSSPDPRVPFQPDAWQKRVLDAIDQNKSLFVVAPTSAGKTFISFYAMKRVLQTNDDDVIVYVAPTKALVNQIAAEVQARFSKSYRHDGRGVWAIHTRDYRINNPQGCQILVTVPHILQVMLLSASNAKTPKSWARRVKRIIFDEVHCIGQSEDGIVWEQLLLLAPCPVIALSATVGNPLEFKEWLEGTQRAKGFELEMITHSSRYSDLRKFIYHGSDSEFSGFQPVDNLPLPGLDSAYGKSDNFTHIHPIGAMSGRSADTLNGLSLEPRDCLALWNCMNRHQTDKFFVDPSLDPIRFLPRVLKKSDVVEWDRALRDQLKSWMNEPDSPFDKVRLELLGDRYKQISTVTTSEDEQSPGQNTTNDSSNQLNSVFFLIQDLRSSDALPAIIFNYDRVRCENILEAILTKLHSAEDEYRSGPQSKAASKRTDEADNGATKHELLRENIDYEPSHWNNFDPDAPIAEFTLADHTKISRDELEKSLRDLQWLKTSTRLIGALERGGSGRAGRRGFDMLGNVVFHGLAPHRALEVMSAKLPDLRGQFPTSVTLILRLFQLLHGTENCEYATNAVHSLLTQTRLYLGGPKAQMSIHHHLRFSIDYLRRQQLISEKGLPLNFSGLISHLYFTENAVFALHCLLKEGYFHQLCSGVGKSAFRQKIVMEEIVLVLAHLFCRHACDKYENQAWLRDIVRPSASVVLLPNLPESAARMLEKHNAETLHVFKNYVATYVSQHLAEVPDNRLPLTKLEVNPSFHPCSVADALPWLDEPKIRSPFVSLSGFTDDFATIGELCGTVRDGVFLDDSGIPYIPIAPHETGGMPWNAYLYDFFKHGDYEALVRANGIRRGDVWFRLKDFSLILATITTSLANFLNHADPDDAEAMLNVCDAGDNLEEFGAEEIPTGAEEGQLLEEQSEDAGEPERLTMATDGSLANVYRVFEMVRLEFDQKFVKVWA</sequence>
<keyword evidence="2" id="KW-0547">Nucleotide-binding</keyword>
<evidence type="ECO:0000313" key="6">
    <source>
        <dbReference type="Proteomes" id="UP001444661"/>
    </source>
</evidence>
<gene>
    <name evidence="5" type="ORF">PG993_010807</name>
</gene>
<dbReference type="InterPro" id="IPR014001">
    <property type="entry name" value="Helicase_ATP-bd"/>
</dbReference>
<keyword evidence="6" id="KW-1185">Reference proteome</keyword>
<feature type="region of interest" description="Disordered" evidence="3">
    <location>
        <begin position="1125"/>
        <end position="1147"/>
    </location>
</feature>
<dbReference type="PANTHER" id="PTHR44533">
    <property type="entry name" value="DEAD/H RNA HELICASE, PUTATIVE-RELATED"/>
    <property type="match status" value="1"/>
</dbReference>
<dbReference type="PANTHER" id="PTHR44533:SF4">
    <property type="entry name" value="DEAD_H RNA HELICASE, PUTATIVE-RELATED"/>
    <property type="match status" value="1"/>
</dbReference>
<dbReference type="Pfam" id="PF00270">
    <property type="entry name" value="DEAD"/>
    <property type="match status" value="1"/>
</dbReference>
<evidence type="ECO:0000259" key="4">
    <source>
        <dbReference type="PROSITE" id="PS51192"/>
    </source>
</evidence>
<evidence type="ECO:0000256" key="1">
    <source>
        <dbReference type="ARBA" id="ARBA00022801"/>
    </source>
</evidence>
<comment type="caution">
    <text evidence="5">The sequence shown here is derived from an EMBL/GenBank/DDBJ whole genome shotgun (WGS) entry which is preliminary data.</text>
</comment>
<dbReference type="SUPFAM" id="SSF52540">
    <property type="entry name" value="P-loop containing nucleoside triphosphate hydrolases"/>
    <property type="match status" value="1"/>
</dbReference>
<dbReference type="Proteomes" id="UP001444661">
    <property type="component" value="Unassembled WGS sequence"/>
</dbReference>
<dbReference type="CDD" id="cd18025">
    <property type="entry name" value="DEXHc_DDX60"/>
    <property type="match status" value="1"/>
</dbReference>
<keyword evidence="2" id="KW-0347">Helicase</keyword>
<evidence type="ECO:0000256" key="3">
    <source>
        <dbReference type="SAM" id="MobiDB-lite"/>
    </source>
</evidence>
<dbReference type="InterPro" id="IPR027417">
    <property type="entry name" value="P-loop_NTPase"/>
</dbReference>
<proteinExistence type="predicted"/>
<keyword evidence="1" id="KW-0378">Hydrolase</keyword>
<evidence type="ECO:0000313" key="5">
    <source>
        <dbReference type="EMBL" id="KAK8029516.1"/>
    </source>
</evidence>
<dbReference type="EMBL" id="JAQQWK010000010">
    <property type="protein sequence ID" value="KAK8029516.1"/>
    <property type="molecule type" value="Genomic_DNA"/>
</dbReference>
<dbReference type="InterPro" id="IPR011545">
    <property type="entry name" value="DEAD/DEAH_box_helicase_dom"/>
</dbReference>
<dbReference type="Pfam" id="PF26076">
    <property type="entry name" value="WHD_DDX60"/>
    <property type="match status" value="1"/>
</dbReference>
<dbReference type="PROSITE" id="PS51192">
    <property type="entry name" value="HELICASE_ATP_BIND_1"/>
    <property type="match status" value="1"/>
</dbReference>
<reference evidence="5 6" key="1">
    <citation type="submission" date="2023-01" db="EMBL/GenBank/DDBJ databases">
        <title>Analysis of 21 Apiospora genomes using comparative genomics revels a genus with tremendous synthesis potential of carbohydrate active enzymes and secondary metabolites.</title>
        <authorList>
            <person name="Sorensen T."/>
        </authorList>
    </citation>
    <scope>NUCLEOTIDE SEQUENCE [LARGE SCALE GENOMIC DNA]</scope>
    <source>
        <strain evidence="5 6">CBS 33761</strain>
    </source>
</reference>
<keyword evidence="2" id="KW-0067">ATP-binding</keyword>
<dbReference type="Gene3D" id="3.40.50.300">
    <property type="entry name" value="P-loop containing nucleotide triphosphate hydrolases"/>
    <property type="match status" value="1"/>
</dbReference>
<dbReference type="InterPro" id="IPR059032">
    <property type="entry name" value="WHD_DDX60"/>
</dbReference>
<dbReference type="InterPro" id="IPR052431">
    <property type="entry name" value="SKI2_subfamily_helicases"/>
</dbReference>
<evidence type="ECO:0000256" key="2">
    <source>
        <dbReference type="ARBA" id="ARBA00022806"/>
    </source>
</evidence>
<accession>A0ABR1SCD0</accession>
<name>A0ABR1SCD0_9PEZI</name>
<protein>
    <recommendedName>
        <fullName evidence="4">Helicase ATP-binding domain-containing protein</fullName>
    </recommendedName>
</protein>
<feature type="domain" description="Helicase ATP-binding" evidence="4">
    <location>
        <begin position="734"/>
        <end position="907"/>
    </location>
</feature>